<evidence type="ECO:0000256" key="3">
    <source>
        <dbReference type="SAM" id="MobiDB-lite"/>
    </source>
</evidence>
<feature type="compositionally biased region" description="Polar residues" evidence="3">
    <location>
        <begin position="331"/>
        <end position="341"/>
    </location>
</feature>
<dbReference type="Proteomes" id="UP001219933">
    <property type="component" value="Chromosome 1"/>
</dbReference>
<feature type="compositionally biased region" description="Low complexity" evidence="3">
    <location>
        <begin position="516"/>
        <end position="536"/>
    </location>
</feature>
<feature type="compositionally biased region" description="Pro residues" evidence="3">
    <location>
        <begin position="617"/>
        <end position="637"/>
    </location>
</feature>
<feature type="region of interest" description="Disordered" evidence="3">
    <location>
        <begin position="234"/>
        <end position="344"/>
    </location>
</feature>
<proteinExistence type="inferred from homology"/>
<feature type="compositionally biased region" description="Polar residues" evidence="3">
    <location>
        <begin position="381"/>
        <end position="393"/>
    </location>
</feature>
<feature type="coiled-coil region" evidence="2">
    <location>
        <begin position="1047"/>
        <end position="1081"/>
    </location>
</feature>
<dbReference type="Pfam" id="PF14956">
    <property type="entry name" value="DUF4505"/>
    <property type="match status" value="2"/>
</dbReference>
<protein>
    <submittedName>
        <fullName evidence="4">Uncharacterized protein</fullName>
    </submittedName>
</protein>
<evidence type="ECO:0000256" key="2">
    <source>
        <dbReference type="SAM" id="Coils"/>
    </source>
</evidence>
<evidence type="ECO:0000256" key="1">
    <source>
        <dbReference type="ARBA" id="ARBA00006322"/>
    </source>
</evidence>
<feature type="compositionally biased region" description="Polar residues" evidence="3">
    <location>
        <begin position="296"/>
        <end position="306"/>
    </location>
</feature>
<feature type="compositionally biased region" description="Low complexity" evidence="3">
    <location>
        <begin position="1089"/>
        <end position="1099"/>
    </location>
</feature>
<feature type="compositionally biased region" description="Basic and acidic residues" evidence="3">
    <location>
        <begin position="1240"/>
        <end position="1249"/>
    </location>
</feature>
<gene>
    <name evidence="4" type="ORF">MCUN1_000481</name>
</gene>
<feature type="compositionally biased region" description="Acidic residues" evidence="3">
    <location>
        <begin position="1263"/>
        <end position="1275"/>
    </location>
</feature>
<feature type="compositionally biased region" description="Low complexity" evidence="3">
    <location>
        <begin position="492"/>
        <end position="506"/>
    </location>
</feature>
<feature type="region of interest" description="Disordered" evidence="3">
    <location>
        <begin position="436"/>
        <end position="782"/>
    </location>
</feature>
<dbReference type="InterPro" id="IPR028108">
    <property type="entry name" value="DUF4505"/>
</dbReference>
<dbReference type="EMBL" id="CP119877">
    <property type="protein sequence ID" value="WFD33668.1"/>
    <property type="molecule type" value="Genomic_DNA"/>
</dbReference>
<evidence type="ECO:0000313" key="4">
    <source>
        <dbReference type="EMBL" id="WFD33668.1"/>
    </source>
</evidence>
<feature type="compositionally biased region" description="Polar residues" evidence="3">
    <location>
        <begin position="543"/>
        <end position="565"/>
    </location>
</feature>
<feature type="compositionally biased region" description="Basic and acidic residues" evidence="3">
    <location>
        <begin position="436"/>
        <end position="451"/>
    </location>
</feature>
<name>A0AAF0EW04_9BASI</name>
<reference evidence="4" key="1">
    <citation type="submission" date="2023-03" db="EMBL/GenBank/DDBJ databases">
        <title>Mating type loci evolution in Malassezia.</title>
        <authorList>
            <person name="Coelho M.A."/>
        </authorList>
    </citation>
    <scope>NUCLEOTIDE SEQUENCE</scope>
    <source>
        <strain evidence="4">CBS 11721</strain>
    </source>
</reference>
<keyword evidence="2" id="KW-0175">Coiled coil</keyword>
<feature type="compositionally biased region" description="Low complexity" evidence="3">
    <location>
        <begin position="976"/>
        <end position="1003"/>
    </location>
</feature>
<evidence type="ECO:0000313" key="5">
    <source>
        <dbReference type="Proteomes" id="UP001219933"/>
    </source>
</evidence>
<feature type="region of interest" description="Disordered" evidence="3">
    <location>
        <begin position="821"/>
        <end position="852"/>
    </location>
</feature>
<organism evidence="4 5">
    <name type="scientific">Malassezia cuniculi</name>
    <dbReference type="NCBI Taxonomy" id="948313"/>
    <lineage>
        <taxon>Eukaryota</taxon>
        <taxon>Fungi</taxon>
        <taxon>Dikarya</taxon>
        <taxon>Basidiomycota</taxon>
        <taxon>Ustilaginomycotina</taxon>
        <taxon>Malasseziomycetes</taxon>
        <taxon>Malasseziales</taxon>
        <taxon>Malasseziaceae</taxon>
        <taxon>Malassezia</taxon>
    </lineage>
</organism>
<dbReference type="PANTHER" id="PTHR31449:SF3">
    <property type="entry name" value="UPF0598 PROTEIN C8ORF82"/>
    <property type="match status" value="1"/>
</dbReference>
<feature type="region of interest" description="Disordered" evidence="3">
    <location>
        <begin position="1086"/>
        <end position="1125"/>
    </location>
</feature>
<accession>A0AAF0EW04</accession>
<feature type="region of interest" description="Disordered" evidence="3">
    <location>
        <begin position="373"/>
        <end position="396"/>
    </location>
</feature>
<feature type="compositionally biased region" description="Low complexity" evidence="3">
    <location>
        <begin position="307"/>
        <end position="320"/>
    </location>
</feature>
<keyword evidence="5" id="KW-1185">Reference proteome</keyword>
<feature type="compositionally biased region" description="Basic residues" evidence="3">
    <location>
        <begin position="321"/>
        <end position="330"/>
    </location>
</feature>
<feature type="coiled-coil region" evidence="2">
    <location>
        <begin position="876"/>
        <end position="931"/>
    </location>
</feature>
<dbReference type="PANTHER" id="PTHR31449">
    <property type="entry name" value="UPF0598 PROTEIN C8ORF82"/>
    <property type="match status" value="1"/>
</dbReference>
<feature type="compositionally biased region" description="Pro residues" evidence="3">
    <location>
        <begin position="691"/>
        <end position="704"/>
    </location>
</feature>
<sequence>MLHACAARAYSTGRRVPRIYRYWIDVHGQLFLYDTVPKNLTSCFKSVQFLNFFFNRVERVPGVRRQTPAQQTPPVQLPPFDAPHWSDDPAQVSEIMADGGWDALRKRLHADGFSWQSKCQGELNVIHAVDTPVVFRTLGEDGTLTWGGDFTMALQPDKLLVHPETGYLYHPSPTGLLGDSFGPYSLVSSTAVLQRLADGLDVGDAGPMRTDAMDIEQRARQDQLRSAKRALRLFQQRRTEQARRRSRTLRSSISLAAGTQAVPPQTNTQSSQQAARSRRRSSRTLSSLFERRSPRTDSMQRWSQLGSPPTSASASASTSPKSKRASRHVRSSSQFLGSTFVGSRPASVADSRRMSIIANMDSNRRSRHARMSSIATKRESSSLMNGQTSPTKTNSRESLRFSRLEAASILFGEGPRQLPSGKIDWRAKLREVQLDETQDRASALDRLEGRSPPRVVSMSLEPASQPPKREPSWLCTEETKGQKDPSLDTLAEEPSILESSISHSSITTPERRPVEPSVATATPPQTQAAPASGSPAPVRPSPTQRVASGPYGTQTPPSVPTQRATPIQGRAPLRVPPRVSPNRPGMSPARPPAPQLLAQGSPMRPAPPSQMAGSPFRGPPRPPQQLPQGTPPAVSPRPPRESLQVTPPGVSPRPLRMTPVRPAALGPMPAGAVLQGDRPFASTPPRRFTPGGPPLPPYSEPPMPVSRASDMANTETPLRNAAPVPAQMQGSPHSRNPAAPLVSTPDSQLPVRVPKTVPQLGQTPPRGLRPLRLSSAPRTTTKMKEVLTSPLADRPRQNSLQYNPPASAPIPRTNSRIVSTPVRVHSQRRTNSSTVSHAPSIFGSPQSLTDVSHGETSVESMSPIKYPPSNPLADRLAAAEKANQETQHKLTSVMAERDAAAARCSELALELDQLRATYEDTAAERDMHKDDIDGWRHRCSELEHTIQQQQLRLKQEQTWRHAAQRRMQALTERMHSSSATSRSDRSQCSSISSLSDAESDLSAMPPLPSMPTDNEIGDWSLQVARQLSRHAASDAQNDPTPETVRLLSDMRQQIMTLVAELELERSEHQSALSQLENLRAQQHIRRFSSEASASSASPSTPVAEHAEDLWNTPRPPRRDNSAEANKSRRNAFALNAEAHPEMHWLSKIDTPRWLEEEPAAADTLAEHRESGEAGTLAGLGLGPQDRFNKPLPAHPEPPRVEGLFDDSLLDESLDLSTSRRRSSHISWPATDPEPDYAAAAKEDRDELSKRTSLAVDLEVAATGDDEWESEDEDDAPPVQLTDHTKRPEFIPEWSFDQAVFEAKREMDAYRSTGRQAGKLARRGHARLCHEPLDDFFGIFQSKVLPALPLPEHALAPPPLDDAALARLGGASKAPIKATIASPALAPRPYVPTDTFLDFGEDLPEPAHTRPSAIAQMLSWRPWRAADQSVDDDAEEQETSFGLDVSYDEEPYSTPLQEQYAPDLGLPELELPNCRTPPPRDDGLLAPAVPPPSTPAQRSPIAEPPSPSGRGRRYLRPSMMMRIPVPTPAWCLDFESTTSAPNAPGVFTI</sequence>
<feature type="compositionally biased region" description="Polar residues" evidence="3">
    <location>
        <begin position="829"/>
        <end position="852"/>
    </location>
</feature>
<feature type="compositionally biased region" description="Acidic residues" evidence="3">
    <location>
        <begin position="1428"/>
        <end position="1437"/>
    </location>
</feature>
<feature type="region of interest" description="Disordered" evidence="3">
    <location>
        <begin position="1219"/>
        <end position="1282"/>
    </location>
</feature>
<feature type="region of interest" description="Disordered" evidence="3">
    <location>
        <begin position="1425"/>
        <end position="1448"/>
    </location>
</feature>
<feature type="region of interest" description="Disordered" evidence="3">
    <location>
        <begin position="967"/>
        <end position="1015"/>
    </location>
</feature>
<feature type="compositionally biased region" description="Basic and acidic residues" evidence="3">
    <location>
        <begin position="467"/>
        <end position="486"/>
    </location>
</feature>
<feature type="region of interest" description="Disordered" evidence="3">
    <location>
        <begin position="1466"/>
        <end position="1513"/>
    </location>
</feature>
<comment type="similarity">
    <text evidence="1">Belongs to the UPF0598 family.</text>
</comment>